<name>A0ABY7EH26_MYAAR</name>
<reference evidence="1" key="1">
    <citation type="submission" date="2022-11" db="EMBL/GenBank/DDBJ databases">
        <title>Centuries of genome instability and evolution in soft-shell clam transmissible cancer (bioRxiv).</title>
        <authorList>
            <person name="Hart S.F.M."/>
            <person name="Yonemitsu M.A."/>
            <person name="Giersch R.M."/>
            <person name="Beal B.F."/>
            <person name="Arriagada G."/>
            <person name="Davis B.W."/>
            <person name="Ostrander E.A."/>
            <person name="Goff S.P."/>
            <person name="Metzger M.J."/>
        </authorList>
    </citation>
    <scope>NUCLEOTIDE SEQUENCE</scope>
    <source>
        <strain evidence="1">MELC-2E11</strain>
        <tissue evidence="1">Siphon/mantle</tissue>
    </source>
</reference>
<gene>
    <name evidence="1" type="ORF">MAR_018337</name>
</gene>
<dbReference type="Proteomes" id="UP001164746">
    <property type="component" value="Chromosome 6"/>
</dbReference>
<dbReference type="EMBL" id="CP111017">
    <property type="protein sequence ID" value="WAR08379.1"/>
    <property type="molecule type" value="Genomic_DNA"/>
</dbReference>
<keyword evidence="2" id="KW-1185">Reference proteome</keyword>
<accession>A0ABY7EH26</accession>
<proteinExistence type="predicted"/>
<evidence type="ECO:0000313" key="1">
    <source>
        <dbReference type="EMBL" id="WAR08379.1"/>
    </source>
</evidence>
<evidence type="ECO:0000313" key="2">
    <source>
        <dbReference type="Proteomes" id="UP001164746"/>
    </source>
</evidence>
<organism evidence="1 2">
    <name type="scientific">Mya arenaria</name>
    <name type="common">Soft-shell clam</name>
    <dbReference type="NCBI Taxonomy" id="6604"/>
    <lineage>
        <taxon>Eukaryota</taxon>
        <taxon>Metazoa</taxon>
        <taxon>Spiralia</taxon>
        <taxon>Lophotrochozoa</taxon>
        <taxon>Mollusca</taxon>
        <taxon>Bivalvia</taxon>
        <taxon>Autobranchia</taxon>
        <taxon>Heteroconchia</taxon>
        <taxon>Euheterodonta</taxon>
        <taxon>Imparidentia</taxon>
        <taxon>Neoheterodontei</taxon>
        <taxon>Myida</taxon>
        <taxon>Myoidea</taxon>
        <taxon>Myidae</taxon>
        <taxon>Mya</taxon>
    </lineage>
</organism>
<sequence>MPHLQFYMMKDMAVRYREYSHFQCRDDKAIIPVGEPGKPVSTGVRAHHRGLTINNSSGLQCLDHDYHLASIVASVAFSVAIPDHPRDSFYKGTVHVTVKDKVFQASSPLRHAAENRNIIIEHYTVDGISLEQLILFRYTDGGPDHRTTYKSVKMACLLEFISLDLDLLVCVRTAPNQSYNNPAERIMSLLNLGLQNVALSRSSMSEGFEFQVKRLTYLKAIRNYAEKNKPFKEAYQISMADTCTIVSERFKRLQLKEDSLKVHTPASDAELDQLCSMAKLIDSSFDPKNIGNFETSEKVKKFFESHSMARQYSFQVGISCIICFHCLVIELSKMSIKFQLKKCKGNCPYCILNPPRLPGDVFEGLHFLPDPVSDGDNHYKPFAAVYGTKTDDKQRPSLSLKPEMTDRDKKLKHMFVGGNFLRCCECGKRRVVFAAKKLNAVEQNKLTRVMEEQLYVCGNTLFPVSPLQDILVVRKGQNCHSTIETTYYSGVTTSLEAICSYCGSAENLAETEKNQDLQRNFGTVRPICHQCLASGKEPFTRNKRLKKK</sequence>
<protein>
    <submittedName>
        <fullName evidence="1">Uncharacterized protein</fullName>
    </submittedName>
</protein>